<dbReference type="KEGG" id="tet:TTHERM_00527320"/>
<evidence type="ECO:0000256" key="2">
    <source>
        <dbReference type="ARBA" id="ARBA00035119"/>
    </source>
</evidence>
<gene>
    <name evidence="7" type="ORF">TTHERM_00527320</name>
</gene>
<evidence type="ECO:0000256" key="4">
    <source>
        <dbReference type="ARBA" id="ARBA00035393"/>
    </source>
</evidence>
<sequence length="317" mass="37440">MNKCKLVRDSCSKVLQNAKHAKINQEKLKEFGNNLLNEFKNGYKYIEFDEYSCHYNEFKSPESIVDYIFVLDTLNFCFWPCEVEFEYDDLAAGVKSIIIENPELLKPKNIINIERDFVKQKIFKGIEFPLLDERVRLLKEIGVRTLEYFDGEFVNVVKRANHSAVKMLDLLSSFYNNFQDVAIYRGEQICFYKRSQIMIGDLYGAFKGKDYGRFDDIEEVTTFPDYRVPQILNHYDVIQYSEELTKIIESKTEIPHGGEYEVEIRAATVHSVEELKKYLKEQGKNLHSIEVDWILWQKGEEARKTIKNHHRVLSIFY</sequence>
<accession>I7M4R2</accession>
<dbReference type="GO" id="GO:0006400">
    <property type="term" value="P:tRNA modification"/>
    <property type="evidence" value="ECO:0007669"/>
    <property type="project" value="TreeGrafter"/>
</dbReference>
<protein>
    <recommendedName>
        <fullName evidence="3 6">Queuosine 5'-phosphate N-glycosylase/hydrolase</fullName>
        <ecNumber evidence="6">3.2.2.-</ecNumber>
    </recommendedName>
    <alternativeName>
        <fullName evidence="4 6">Queuosine-nucleotide N-glycosylase/hydrolase</fullName>
    </alternativeName>
</protein>
<dbReference type="InterPro" id="IPR019438">
    <property type="entry name" value="Q_salvage"/>
</dbReference>
<dbReference type="PANTHER" id="PTHR21314">
    <property type="entry name" value="QUEUOSINE 5'-PHOSPHATE N-GLYCOSYLASE_HYDROLASE-RELATED"/>
    <property type="match status" value="1"/>
</dbReference>
<comment type="similarity">
    <text evidence="2 6">Belongs to the QNG1 protein family.</text>
</comment>
<comment type="function">
    <text evidence="6">Catalyzes the hydrolysis of queuosine 5'-phosphate, releasing the nucleobase queuine (q). Is required for salvage of queuine from exogenous queuosine (Q) that is imported and then converted to queuosine 5'-phosphate intracellularly.</text>
</comment>
<dbReference type="OrthoDB" id="416777at2759"/>
<organism evidence="7 8">
    <name type="scientific">Tetrahymena thermophila (strain SB210)</name>
    <dbReference type="NCBI Taxonomy" id="312017"/>
    <lineage>
        <taxon>Eukaryota</taxon>
        <taxon>Sar</taxon>
        <taxon>Alveolata</taxon>
        <taxon>Ciliophora</taxon>
        <taxon>Intramacronucleata</taxon>
        <taxon>Oligohymenophorea</taxon>
        <taxon>Hymenostomatida</taxon>
        <taxon>Tetrahymenina</taxon>
        <taxon>Tetrahymenidae</taxon>
        <taxon>Tetrahymena</taxon>
    </lineage>
</organism>
<comment type="catalytic activity">
    <reaction evidence="5 6">
        <text>queuosine 5'-phosphate + H2O = queuine + D-ribose 5-phosphate</text>
        <dbReference type="Rhea" id="RHEA:75387"/>
        <dbReference type="ChEBI" id="CHEBI:15377"/>
        <dbReference type="ChEBI" id="CHEBI:17433"/>
        <dbReference type="ChEBI" id="CHEBI:78346"/>
        <dbReference type="ChEBI" id="CHEBI:194371"/>
    </reaction>
    <physiologicalReaction direction="left-to-right" evidence="5 6">
        <dbReference type="Rhea" id="RHEA:75388"/>
    </physiologicalReaction>
</comment>
<dbReference type="RefSeq" id="XP_001028137.1">
    <property type="nucleotide sequence ID" value="XM_001028137.3"/>
</dbReference>
<dbReference type="OMA" id="FSFWSEE"/>
<evidence type="ECO:0000256" key="6">
    <source>
        <dbReference type="RuleBase" id="RU365002"/>
    </source>
</evidence>
<name>I7M4R2_TETTS</name>
<evidence type="ECO:0000313" key="7">
    <source>
        <dbReference type="EMBL" id="EAS07895.1"/>
    </source>
</evidence>
<evidence type="ECO:0000256" key="1">
    <source>
        <dbReference type="ARBA" id="ARBA00022801"/>
    </source>
</evidence>
<dbReference type="HOGENOM" id="CLU_036001_1_0_1"/>
<reference evidence="8" key="1">
    <citation type="journal article" date="2006" name="PLoS Biol.">
        <title>Macronuclear genome sequence of the ciliate Tetrahymena thermophila, a model eukaryote.</title>
        <authorList>
            <person name="Eisen J.A."/>
            <person name="Coyne R.S."/>
            <person name="Wu M."/>
            <person name="Wu D."/>
            <person name="Thiagarajan M."/>
            <person name="Wortman J.R."/>
            <person name="Badger J.H."/>
            <person name="Ren Q."/>
            <person name="Amedeo P."/>
            <person name="Jones K.M."/>
            <person name="Tallon L.J."/>
            <person name="Delcher A.L."/>
            <person name="Salzberg S.L."/>
            <person name="Silva J.C."/>
            <person name="Haas B.J."/>
            <person name="Majoros W.H."/>
            <person name="Farzad M."/>
            <person name="Carlton J.M."/>
            <person name="Smith R.K. Jr."/>
            <person name="Garg J."/>
            <person name="Pearlman R.E."/>
            <person name="Karrer K.M."/>
            <person name="Sun L."/>
            <person name="Manning G."/>
            <person name="Elde N.C."/>
            <person name="Turkewitz A.P."/>
            <person name="Asai D.J."/>
            <person name="Wilkes D.E."/>
            <person name="Wang Y."/>
            <person name="Cai H."/>
            <person name="Collins K."/>
            <person name="Stewart B.A."/>
            <person name="Lee S.R."/>
            <person name="Wilamowska K."/>
            <person name="Weinberg Z."/>
            <person name="Ruzzo W.L."/>
            <person name="Wloga D."/>
            <person name="Gaertig J."/>
            <person name="Frankel J."/>
            <person name="Tsao C.-C."/>
            <person name="Gorovsky M.A."/>
            <person name="Keeling P.J."/>
            <person name="Waller R.F."/>
            <person name="Patron N.J."/>
            <person name="Cherry J.M."/>
            <person name="Stover N.A."/>
            <person name="Krieger C.J."/>
            <person name="del Toro C."/>
            <person name="Ryder H.F."/>
            <person name="Williamson S.C."/>
            <person name="Barbeau R.A."/>
            <person name="Hamilton E.P."/>
            <person name="Orias E."/>
        </authorList>
    </citation>
    <scope>NUCLEOTIDE SEQUENCE [LARGE SCALE GENOMIC DNA]</scope>
    <source>
        <strain evidence="8">SB210</strain>
    </source>
</reference>
<evidence type="ECO:0000256" key="5">
    <source>
        <dbReference type="ARBA" id="ARBA00048204"/>
    </source>
</evidence>
<dbReference type="Pfam" id="PF10343">
    <property type="entry name" value="Q_salvage"/>
    <property type="match status" value="1"/>
</dbReference>
<dbReference type="PANTHER" id="PTHR21314:SF0">
    <property type="entry name" value="QUEUOSINE 5'-PHOSPHATE N-GLYCOSYLASE_HYDROLASE"/>
    <property type="match status" value="1"/>
</dbReference>
<dbReference type="STRING" id="312017.I7M4R2"/>
<dbReference type="EC" id="3.2.2.-" evidence="6"/>
<dbReference type="EMBL" id="GG662209">
    <property type="protein sequence ID" value="EAS07895.1"/>
    <property type="molecule type" value="Genomic_DNA"/>
</dbReference>
<dbReference type="AlphaFoldDB" id="I7M4R2"/>
<proteinExistence type="inferred from homology"/>
<dbReference type="InParanoid" id="I7M4R2"/>
<keyword evidence="8" id="KW-1185">Reference proteome</keyword>
<dbReference type="GO" id="GO:0016787">
    <property type="term" value="F:hydrolase activity"/>
    <property type="evidence" value="ECO:0007669"/>
    <property type="project" value="UniProtKB-KW"/>
</dbReference>
<dbReference type="GeneID" id="7839248"/>
<keyword evidence="1 6" id="KW-0378">Hydrolase</keyword>
<dbReference type="eggNOG" id="KOG2524">
    <property type="taxonomic scope" value="Eukaryota"/>
</dbReference>
<evidence type="ECO:0000256" key="3">
    <source>
        <dbReference type="ARBA" id="ARBA00035306"/>
    </source>
</evidence>
<dbReference type="Proteomes" id="UP000009168">
    <property type="component" value="Unassembled WGS sequence"/>
</dbReference>
<evidence type="ECO:0000313" key="8">
    <source>
        <dbReference type="Proteomes" id="UP000009168"/>
    </source>
</evidence>